<gene>
    <name evidence="1" type="ORF">IFK94_09185</name>
</gene>
<dbReference type="Proteomes" id="UP000648239">
    <property type="component" value="Unassembled WGS sequence"/>
</dbReference>
<evidence type="ECO:0000313" key="1">
    <source>
        <dbReference type="EMBL" id="MBD3868286.1"/>
    </source>
</evidence>
<protein>
    <submittedName>
        <fullName evidence="1">Uncharacterized protein</fullName>
    </submittedName>
</protein>
<organism evidence="1 2">
    <name type="scientific">Candidatus Polarisedimenticola svalbardensis</name>
    <dbReference type="NCBI Taxonomy" id="2886004"/>
    <lineage>
        <taxon>Bacteria</taxon>
        <taxon>Pseudomonadati</taxon>
        <taxon>Acidobacteriota</taxon>
        <taxon>Candidatus Polarisedimenticolia</taxon>
        <taxon>Candidatus Polarisedimenticolales</taxon>
        <taxon>Candidatus Polarisedimenticolaceae</taxon>
        <taxon>Candidatus Polarisedimenticola</taxon>
    </lineage>
</organism>
<dbReference type="AlphaFoldDB" id="A0A8J6XX91"/>
<evidence type="ECO:0000313" key="2">
    <source>
        <dbReference type="Proteomes" id="UP000648239"/>
    </source>
</evidence>
<dbReference type="EMBL" id="JACXWD010000027">
    <property type="protein sequence ID" value="MBD3868286.1"/>
    <property type="molecule type" value="Genomic_DNA"/>
</dbReference>
<sequence>MSGNIVLALLLTIGSVPVETGAEAEQPAAAAGTGVETAEGAKRISGMSILGNQEAPTSLVIVPWKSSEIGEALGISTMLDDSRQPVDREVFMRALSYYEIRSESLVLDDRKQ</sequence>
<comment type="caution">
    <text evidence="1">The sequence shown here is derived from an EMBL/GenBank/DDBJ whole genome shotgun (WGS) entry which is preliminary data.</text>
</comment>
<name>A0A8J6XX91_9BACT</name>
<reference evidence="1 2" key="1">
    <citation type="submission" date="2020-08" db="EMBL/GenBank/DDBJ databases">
        <title>Acidobacteriota in marine sediments use diverse sulfur dissimilation pathways.</title>
        <authorList>
            <person name="Wasmund K."/>
        </authorList>
    </citation>
    <scope>NUCLEOTIDE SEQUENCE [LARGE SCALE GENOMIC DNA]</scope>
    <source>
        <strain evidence="1">MAG AM4</strain>
    </source>
</reference>
<proteinExistence type="predicted"/>
<accession>A0A8J6XX91</accession>